<evidence type="ECO:0008006" key="4">
    <source>
        <dbReference type="Google" id="ProtNLM"/>
    </source>
</evidence>
<evidence type="ECO:0000313" key="3">
    <source>
        <dbReference type="Proteomes" id="UP001161691"/>
    </source>
</evidence>
<name>A0ABT6TT85_9BACL</name>
<sequence>MSDVSKYRRVIHEALESEKPAASFDQLWTRAENVARRPLRRYWLIALPLLAALLAGACTAVYQSVTNWSNTTVSFSDKKDDLTDMLTPLEKFDDMVLLRDNPLLSLEETRKKAPIPIRNPILPDGWTEVRSTGVNPGNAEYWSSLLDPQGRRVVVKQAFDSSYTMSLRKKSNETFFVGYPKESKFIKGFGDDLAILINLQKGRWQMMLYHKEATKEIVTCISIWSMDPDEAVALARLYLEAPSS</sequence>
<evidence type="ECO:0000256" key="1">
    <source>
        <dbReference type="SAM" id="Phobius"/>
    </source>
</evidence>
<feature type="transmembrane region" description="Helical" evidence="1">
    <location>
        <begin position="42"/>
        <end position="62"/>
    </location>
</feature>
<keyword evidence="1" id="KW-1133">Transmembrane helix</keyword>
<organism evidence="2 3">
    <name type="scientific">Cohnella hashimotonis</name>
    <dbReference type="NCBI Taxonomy" id="2826895"/>
    <lineage>
        <taxon>Bacteria</taxon>
        <taxon>Bacillati</taxon>
        <taxon>Bacillota</taxon>
        <taxon>Bacilli</taxon>
        <taxon>Bacillales</taxon>
        <taxon>Paenibacillaceae</taxon>
        <taxon>Cohnella</taxon>
    </lineage>
</organism>
<dbReference type="Proteomes" id="UP001161691">
    <property type="component" value="Unassembled WGS sequence"/>
</dbReference>
<keyword evidence="1" id="KW-0812">Transmembrane</keyword>
<comment type="caution">
    <text evidence="2">The sequence shown here is derived from an EMBL/GenBank/DDBJ whole genome shotgun (WGS) entry which is preliminary data.</text>
</comment>
<keyword evidence="3" id="KW-1185">Reference proteome</keyword>
<dbReference type="EMBL" id="JAGRPV010000001">
    <property type="protein sequence ID" value="MDI4649934.1"/>
    <property type="molecule type" value="Genomic_DNA"/>
</dbReference>
<accession>A0ABT6TT85</accession>
<evidence type="ECO:0000313" key="2">
    <source>
        <dbReference type="EMBL" id="MDI4649934.1"/>
    </source>
</evidence>
<protein>
    <recommendedName>
        <fullName evidence="4">DUF4367 domain-containing protein</fullName>
    </recommendedName>
</protein>
<reference evidence="2" key="1">
    <citation type="submission" date="2023-04" db="EMBL/GenBank/DDBJ databases">
        <title>Comparative genomic analysis of Cohnella hashimotonis sp. nov., isolated from the International Space Station.</title>
        <authorList>
            <person name="Venkateswaran K."/>
            <person name="Simpson A."/>
        </authorList>
    </citation>
    <scope>NUCLEOTIDE SEQUENCE</scope>
    <source>
        <strain evidence="2">F6_2S_P_1</strain>
    </source>
</reference>
<gene>
    <name evidence="2" type="ORF">KB449_33710</name>
</gene>
<keyword evidence="1" id="KW-0472">Membrane</keyword>
<dbReference type="RefSeq" id="WP_282912537.1">
    <property type="nucleotide sequence ID" value="NZ_JAGRPV010000001.1"/>
</dbReference>
<proteinExistence type="predicted"/>